<sequence>MQVRQALKNRTSARMPEDCRATGPVLHHFAFGPDFQVFLRKVFERNRGKKLVTVERWDQDSHRSHLLRIVKRLTAHAHGRRFDRSRGQPSHQSLRGRAYTHSTPLRCSDEVESVAGLKGLINADHFILYPSFDLIIIV</sequence>
<keyword evidence="3" id="KW-1185">Reference proteome</keyword>
<feature type="region of interest" description="Disordered" evidence="1">
    <location>
        <begin position="81"/>
        <end position="100"/>
    </location>
</feature>
<dbReference type="Proteomes" id="UP000024635">
    <property type="component" value="Unassembled WGS sequence"/>
</dbReference>
<dbReference type="EMBL" id="JARK01001443">
    <property type="protein sequence ID" value="EYC01424.1"/>
    <property type="molecule type" value="Genomic_DNA"/>
</dbReference>
<protein>
    <submittedName>
        <fullName evidence="2">Uncharacterized protein</fullName>
    </submittedName>
</protein>
<organism evidence="2 3">
    <name type="scientific">Ancylostoma ceylanicum</name>
    <dbReference type="NCBI Taxonomy" id="53326"/>
    <lineage>
        <taxon>Eukaryota</taxon>
        <taxon>Metazoa</taxon>
        <taxon>Ecdysozoa</taxon>
        <taxon>Nematoda</taxon>
        <taxon>Chromadorea</taxon>
        <taxon>Rhabditida</taxon>
        <taxon>Rhabditina</taxon>
        <taxon>Rhabditomorpha</taxon>
        <taxon>Strongyloidea</taxon>
        <taxon>Ancylostomatidae</taxon>
        <taxon>Ancylostomatinae</taxon>
        <taxon>Ancylostoma</taxon>
    </lineage>
</organism>
<gene>
    <name evidence="2" type="primary">Acey_s0107.g3793</name>
    <name evidence="2" type="ORF">Y032_0107g3793</name>
</gene>
<reference evidence="3" key="1">
    <citation type="journal article" date="2015" name="Nat. Genet.">
        <title>The genome and transcriptome of the zoonotic hookworm Ancylostoma ceylanicum identify infection-specific gene families.</title>
        <authorList>
            <person name="Schwarz E.M."/>
            <person name="Hu Y."/>
            <person name="Antoshechkin I."/>
            <person name="Miller M.M."/>
            <person name="Sternberg P.W."/>
            <person name="Aroian R.V."/>
        </authorList>
    </citation>
    <scope>NUCLEOTIDE SEQUENCE</scope>
    <source>
        <strain evidence="3">HY135</strain>
    </source>
</reference>
<name>A0A016TEM0_9BILA</name>
<evidence type="ECO:0000256" key="1">
    <source>
        <dbReference type="SAM" id="MobiDB-lite"/>
    </source>
</evidence>
<comment type="caution">
    <text evidence="2">The sequence shown here is derived from an EMBL/GenBank/DDBJ whole genome shotgun (WGS) entry which is preliminary data.</text>
</comment>
<accession>A0A016TEM0</accession>
<dbReference type="AlphaFoldDB" id="A0A016TEM0"/>
<evidence type="ECO:0000313" key="2">
    <source>
        <dbReference type="EMBL" id="EYC01424.1"/>
    </source>
</evidence>
<proteinExistence type="predicted"/>
<evidence type="ECO:0000313" key="3">
    <source>
        <dbReference type="Proteomes" id="UP000024635"/>
    </source>
</evidence>